<proteinExistence type="predicted"/>
<keyword evidence="3" id="KW-1185">Reference proteome</keyword>
<gene>
    <name evidence="2" type="ORF">RRG08_023957</name>
</gene>
<feature type="compositionally biased region" description="Polar residues" evidence="1">
    <location>
        <begin position="424"/>
        <end position="436"/>
    </location>
</feature>
<dbReference type="AlphaFoldDB" id="A0AAE1D1T6"/>
<feature type="compositionally biased region" description="Polar residues" evidence="1">
    <location>
        <begin position="458"/>
        <end position="469"/>
    </location>
</feature>
<feature type="region of interest" description="Disordered" evidence="1">
    <location>
        <begin position="866"/>
        <end position="888"/>
    </location>
</feature>
<protein>
    <recommendedName>
        <fullName evidence="4">Transmembrane protein 232</fullName>
    </recommendedName>
</protein>
<dbReference type="Proteomes" id="UP001283361">
    <property type="component" value="Unassembled WGS sequence"/>
</dbReference>
<reference evidence="2" key="1">
    <citation type="journal article" date="2023" name="G3 (Bethesda)">
        <title>A reference genome for the long-term kleptoplast-retaining sea slug Elysia crispata morphotype clarki.</title>
        <authorList>
            <person name="Eastman K.E."/>
            <person name="Pendleton A.L."/>
            <person name="Shaikh M.A."/>
            <person name="Suttiyut T."/>
            <person name="Ogas R."/>
            <person name="Tomko P."/>
            <person name="Gavelis G."/>
            <person name="Widhalm J.R."/>
            <person name="Wisecaver J.H."/>
        </authorList>
    </citation>
    <scope>NUCLEOTIDE SEQUENCE</scope>
    <source>
        <strain evidence="2">ECLA1</strain>
    </source>
</reference>
<feature type="compositionally biased region" description="Basic and acidic residues" evidence="1">
    <location>
        <begin position="394"/>
        <end position="414"/>
    </location>
</feature>
<organism evidence="2 3">
    <name type="scientific">Elysia crispata</name>
    <name type="common">lettuce slug</name>
    <dbReference type="NCBI Taxonomy" id="231223"/>
    <lineage>
        <taxon>Eukaryota</taxon>
        <taxon>Metazoa</taxon>
        <taxon>Spiralia</taxon>
        <taxon>Lophotrochozoa</taxon>
        <taxon>Mollusca</taxon>
        <taxon>Gastropoda</taxon>
        <taxon>Heterobranchia</taxon>
        <taxon>Euthyneura</taxon>
        <taxon>Panpulmonata</taxon>
        <taxon>Sacoglossa</taxon>
        <taxon>Placobranchoidea</taxon>
        <taxon>Plakobranchidae</taxon>
        <taxon>Elysia</taxon>
    </lineage>
</organism>
<feature type="compositionally biased region" description="Polar residues" evidence="1">
    <location>
        <begin position="376"/>
        <end position="391"/>
    </location>
</feature>
<feature type="compositionally biased region" description="Basic and acidic residues" evidence="1">
    <location>
        <begin position="440"/>
        <end position="454"/>
    </location>
</feature>
<accession>A0AAE1D1T6</accession>
<dbReference type="Pfam" id="PF15877">
    <property type="entry name" value="TMEM232"/>
    <property type="match status" value="2"/>
</dbReference>
<dbReference type="PANTHER" id="PTHR28651:SF1">
    <property type="entry name" value="TRANSMEMBRANE PROTEIN 232"/>
    <property type="match status" value="1"/>
</dbReference>
<evidence type="ECO:0000313" key="2">
    <source>
        <dbReference type="EMBL" id="KAK3751200.1"/>
    </source>
</evidence>
<dbReference type="EMBL" id="JAWDGP010005834">
    <property type="protein sequence ID" value="KAK3751200.1"/>
    <property type="molecule type" value="Genomic_DNA"/>
</dbReference>
<sequence length="919" mass="101616">MPITKVPVVHKFGIISSTQRLELQERLLKQTYLSSIKSKKAPSTHRNPLEVTEEFVQLFNSTEDFDIKEKYEDKARKLLERSKRRCGVKNCGYGSHVNLPLAWTEMAQLAQCKGAIQEECLDALVVSLEVSPIEKYHIPALFFLAETMLYWLRTEAVLKPFLRTSEIKLLKMGQLVFERLFYHHMAGQLQGYTESKNRLFTYIDGLQSCQEAYNPYPNALLSLRFVMEVGKIILADSQLEPGDVKEGDRLDRLPVVPKHNLEELSLVTQDLYEQRQLEDTRSVHSGAISSSVHDLSPTLWHALDVWRCTNSVSGGLRDALRALAHCGLGLASETWVDGIVAIQILGETAKTNLAATKVLHRLAQGLKTTEDLLTPPLSSRSGRSDIFSISSDGDEGREGESRDIHHDHYDALRDDDGDDDKNQRASQASLYSSKASLSDIYERSEEGENGDKPRLAGNYTNSSGHSIISETGLGSKHTEPGSAESSKSPKQAAGIDQDISDGITRNMNREVSFNEAALLKSSPPKNAFGMKAQANGTSGLAGHRNQQDTKLSSHSLDPGRGTGWRAEAGSEFKSGRASDASSVQTFTNMPLSDVPGLTGWHWEVALTYTEILADILLYGSSADIQKFALVGTGTAAHGRSGAEAFSTLNMVNGQLSSAGLLDLAFFTAPHEATDGGPNDWSWRIRYGAIRALVRVCRCLEGDKIREGLHTTAWNTLLRANSREKDGRVLEALKVGQVHSNSTKLLDVSHKQSPASLGARIAKGLSKIYLPPIPPPSTAVVTGKAGAKQRPRVVLGAPTKTVTQPVRTSLKQELDLATALYEQAPDYNTRKTFDLHRIVEDQWRKELQAKLEEDEVDEVKGLKEKQLEEEVQQRDKEAAKQRKFQPPIKTSIDLAEQMQLDMGLHRNEPHLGNKTGYLEK</sequence>
<name>A0AAE1D1T6_9GAST</name>
<evidence type="ECO:0008006" key="4">
    <source>
        <dbReference type="Google" id="ProtNLM"/>
    </source>
</evidence>
<evidence type="ECO:0000256" key="1">
    <source>
        <dbReference type="SAM" id="MobiDB-lite"/>
    </source>
</evidence>
<feature type="region of interest" description="Disordered" evidence="1">
    <location>
        <begin position="372"/>
        <end position="496"/>
    </location>
</feature>
<feature type="compositionally biased region" description="Basic and acidic residues" evidence="1">
    <location>
        <begin position="866"/>
        <end position="879"/>
    </location>
</feature>
<evidence type="ECO:0000313" key="3">
    <source>
        <dbReference type="Proteomes" id="UP001283361"/>
    </source>
</evidence>
<dbReference type="PANTHER" id="PTHR28651">
    <property type="entry name" value="TRANSMEMBRANE PROTEIN 232"/>
    <property type="match status" value="1"/>
</dbReference>
<comment type="caution">
    <text evidence="2">The sequence shown here is derived from an EMBL/GenBank/DDBJ whole genome shotgun (WGS) entry which is preliminary data.</text>
</comment>
<feature type="region of interest" description="Disordered" evidence="1">
    <location>
        <begin position="522"/>
        <end position="579"/>
    </location>
</feature>
<dbReference type="InterPro" id="IPR031747">
    <property type="entry name" value="TMEM232"/>
</dbReference>